<evidence type="ECO:0000313" key="1">
    <source>
        <dbReference type="EMBL" id="TWF91048.1"/>
    </source>
</evidence>
<name>A0A561TVB4_9ACTN</name>
<organism evidence="1 2">
    <name type="scientific">Kitasatospora viridis</name>
    <dbReference type="NCBI Taxonomy" id="281105"/>
    <lineage>
        <taxon>Bacteria</taxon>
        <taxon>Bacillati</taxon>
        <taxon>Actinomycetota</taxon>
        <taxon>Actinomycetes</taxon>
        <taxon>Kitasatosporales</taxon>
        <taxon>Streptomycetaceae</taxon>
        <taxon>Kitasatospora</taxon>
    </lineage>
</organism>
<evidence type="ECO:0000313" key="2">
    <source>
        <dbReference type="Proteomes" id="UP000317940"/>
    </source>
</evidence>
<dbReference type="AlphaFoldDB" id="A0A561TVB4"/>
<gene>
    <name evidence="1" type="ORF">FHX73_12160</name>
</gene>
<dbReference type="EMBL" id="VIWT01000002">
    <property type="protein sequence ID" value="TWF91048.1"/>
    <property type="molecule type" value="Genomic_DNA"/>
</dbReference>
<protein>
    <submittedName>
        <fullName evidence="1">4-hydroxy-3-methylbut-2-enyl diphosphate reductase</fullName>
    </submittedName>
</protein>
<reference evidence="1 2" key="1">
    <citation type="submission" date="2019-06" db="EMBL/GenBank/DDBJ databases">
        <title>Sequencing the genomes of 1000 actinobacteria strains.</title>
        <authorList>
            <person name="Klenk H.-P."/>
        </authorList>
    </citation>
    <scope>NUCLEOTIDE SEQUENCE [LARGE SCALE GENOMIC DNA]</scope>
    <source>
        <strain evidence="1 2">DSM 44826</strain>
    </source>
</reference>
<keyword evidence="2" id="KW-1185">Reference proteome</keyword>
<comment type="caution">
    <text evidence="1">The sequence shown here is derived from an EMBL/GenBank/DDBJ whole genome shotgun (WGS) entry which is preliminary data.</text>
</comment>
<proteinExistence type="predicted"/>
<accession>A0A561TVB4</accession>
<dbReference type="OrthoDB" id="3627470at2"/>
<sequence length="335" mass="34473">MNRSRLTEEFEVGSFGSGGELAVLSGFVHPVRGPVVCPAARLVAGWLGRRGVACRVVEGGSLPAGRGGRLHATTYLDLDGSVTGIAVVAPTAPASLAAAEAVRVWSATLRTRRVIVCAAEPDCGNGAGFPAQRPERFRGSAQCAGAAATAATVRQYLERGDTVLALGAEGGWEGCVPVVDVSGARALQVGDPERLSFVQRPCAPVEEVAGILAVLRARFPMLRGQHPDQWCYRSSDRGRGIRAVVESSDLVLASEGDLPGPRSVTFGGLESLTPELLAPVATLGVIAPLRVGAAGGDATDAVIDVVGGLGPLSVVHHRSVTSVRSDVHARASRGS</sequence>
<dbReference type="Proteomes" id="UP000317940">
    <property type="component" value="Unassembled WGS sequence"/>
</dbReference>